<proteinExistence type="predicted"/>
<keyword evidence="1" id="KW-0472">Membrane</keyword>
<dbReference type="Gene3D" id="3.40.50.1110">
    <property type="entry name" value="SGNH hydrolase"/>
    <property type="match status" value="1"/>
</dbReference>
<feature type="domain" description="SGNH hydrolase-type esterase" evidence="2">
    <location>
        <begin position="83"/>
        <end position="261"/>
    </location>
</feature>
<reference evidence="3 4" key="1">
    <citation type="submission" date="2020-02" db="EMBL/GenBank/DDBJ databases">
        <title>Genome sequence of strain AETb3-4.</title>
        <authorList>
            <person name="Gao J."/>
            <person name="Zhang X."/>
        </authorList>
    </citation>
    <scope>NUCLEOTIDE SEQUENCE [LARGE SCALE GENOMIC DNA]</scope>
    <source>
        <strain evidence="3 4">AETb3-4</strain>
    </source>
</reference>
<dbReference type="InterPro" id="IPR036514">
    <property type="entry name" value="SGNH_hydro_sf"/>
</dbReference>
<accession>A0A7Y7IH57</accession>
<dbReference type="Proteomes" id="UP000543556">
    <property type="component" value="Unassembled WGS sequence"/>
</dbReference>
<dbReference type="RefSeq" id="WP_176635141.1">
    <property type="nucleotide sequence ID" value="NZ_JAAMFM010000014.1"/>
</dbReference>
<evidence type="ECO:0000313" key="3">
    <source>
        <dbReference type="EMBL" id="NVM95421.1"/>
    </source>
</evidence>
<dbReference type="GO" id="GO:0016787">
    <property type="term" value="F:hydrolase activity"/>
    <property type="evidence" value="ECO:0007669"/>
    <property type="project" value="UniProtKB-KW"/>
</dbReference>
<protein>
    <submittedName>
        <fullName evidence="3">SGNH/GDSL hydrolase family protein</fullName>
    </submittedName>
</protein>
<dbReference type="CDD" id="cd01836">
    <property type="entry name" value="FeeA_FeeB_like"/>
    <property type="match status" value="1"/>
</dbReference>
<keyword evidence="1" id="KW-1133">Transmembrane helix</keyword>
<keyword evidence="1" id="KW-0812">Transmembrane</keyword>
<name>A0A7Y7IH57_9MICC</name>
<sequence length="342" mass="36613">MKAPRHGRDPVASRHRPAVACVLRRAWRYAAVAGAAAASLGILTALEGLLAYGRLAPREPLHTVPATGHFGRRDGQEPLQLVILGDSLAVGYGAAVPEGSVGYMLADGLAGVTGRPVALENFAFIGATSEDLRVQMEALDARDLKPDVTVIIVGGNDVLHLRNFSRSLDALAETVRGLRSRGSQVVLASCPDLGTVPVFLQPLRFGAHWMSRMLATGQTIVVLRNGGRTVSLADLLGPVFRRHRKQMFFTDHLHPSVHGYAEAARVMLPSVVAAAGYSAGGLAGAPHRVYQKGRRRPLAWFAFRASRHSGTEVSMVSGRRGHGIAVRRLVVRHREGGDPQPA</sequence>
<evidence type="ECO:0000259" key="2">
    <source>
        <dbReference type="Pfam" id="PF13472"/>
    </source>
</evidence>
<evidence type="ECO:0000313" key="4">
    <source>
        <dbReference type="Proteomes" id="UP000543556"/>
    </source>
</evidence>
<dbReference type="EMBL" id="JAAMFM010000014">
    <property type="protein sequence ID" value="NVM95421.1"/>
    <property type="molecule type" value="Genomic_DNA"/>
</dbReference>
<comment type="caution">
    <text evidence="3">The sequence shown here is derived from an EMBL/GenBank/DDBJ whole genome shotgun (WGS) entry which is preliminary data.</text>
</comment>
<gene>
    <name evidence="3" type="ORF">G6034_10935</name>
</gene>
<dbReference type="Pfam" id="PF13472">
    <property type="entry name" value="Lipase_GDSL_2"/>
    <property type="match status" value="1"/>
</dbReference>
<dbReference type="SUPFAM" id="SSF52266">
    <property type="entry name" value="SGNH hydrolase"/>
    <property type="match status" value="1"/>
</dbReference>
<keyword evidence="4" id="KW-1185">Reference proteome</keyword>
<keyword evidence="3" id="KW-0378">Hydrolase</keyword>
<organism evidence="3 4">
    <name type="scientific">Arthrobacter wenxiniae</name>
    <dbReference type="NCBI Taxonomy" id="2713570"/>
    <lineage>
        <taxon>Bacteria</taxon>
        <taxon>Bacillati</taxon>
        <taxon>Actinomycetota</taxon>
        <taxon>Actinomycetes</taxon>
        <taxon>Micrococcales</taxon>
        <taxon>Micrococcaceae</taxon>
        <taxon>Arthrobacter</taxon>
    </lineage>
</organism>
<dbReference type="InterPro" id="IPR013830">
    <property type="entry name" value="SGNH_hydro"/>
</dbReference>
<dbReference type="AlphaFoldDB" id="A0A7Y7IH57"/>
<evidence type="ECO:0000256" key="1">
    <source>
        <dbReference type="SAM" id="Phobius"/>
    </source>
</evidence>
<feature type="transmembrane region" description="Helical" evidence="1">
    <location>
        <begin position="29"/>
        <end position="52"/>
    </location>
</feature>